<dbReference type="InterPro" id="IPR013785">
    <property type="entry name" value="Aldolase_TIM"/>
</dbReference>
<evidence type="ECO:0000313" key="2">
    <source>
        <dbReference type="EMBL" id="QII09607.1"/>
    </source>
</evidence>
<dbReference type="Gene3D" id="3.90.1210.10">
    <property type="entry name" value="Antifreeze-like/N-acetylneuraminic acid synthase C-terminal domain"/>
    <property type="match status" value="1"/>
</dbReference>
<dbReference type="InterPro" id="IPR036732">
    <property type="entry name" value="AFP_Neu5c_C_sf"/>
</dbReference>
<accession>A0A6G7GK71</accession>
<evidence type="ECO:0000259" key="1">
    <source>
        <dbReference type="PROSITE" id="PS50844"/>
    </source>
</evidence>
<dbReference type="SUPFAM" id="SSF51269">
    <property type="entry name" value="AFP III-like domain"/>
    <property type="match status" value="1"/>
</dbReference>
<dbReference type="InterPro" id="IPR013132">
    <property type="entry name" value="PseI/NeuA/B-like_N"/>
</dbReference>
<dbReference type="CDD" id="cd11615">
    <property type="entry name" value="SAF_NeuB_like"/>
    <property type="match status" value="1"/>
</dbReference>
<dbReference type="InterPro" id="IPR051690">
    <property type="entry name" value="PseI-like"/>
</dbReference>
<dbReference type="InterPro" id="IPR006190">
    <property type="entry name" value="SAF_AFP_Neu5Ac"/>
</dbReference>
<dbReference type="PANTHER" id="PTHR42966:SF1">
    <property type="entry name" value="SIALIC ACID SYNTHASE"/>
    <property type="match status" value="1"/>
</dbReference>
<dbReference type="Pfam" id="PF03102">
    <property type="entry name" value="NeuB"/>
    <property type="match status" value="1"/>
</dbReference>
<dbReference type="Pfam" id="PF08666">
    <property type="entry name" value="SAF"/>
    <property type="match status" value="1"/>
</dbReference>
<dbReference type="Proteomes" id="UP000501926">
    <property type="component" value="Chromosome"/>
</dbReference>
<dbReference type="Gene3D" id="3.20.20.70">
    <property type="entry name" value="Aldolase class I"/>
    <property type="match status" value="1"/>
</dbReference>
<evidence type="ECO:0000313" key="3">
    <source>
        <dbReference type="Proteomes" id="UP000501926"/>
    </source>
</evidence>
<dbReference type="PANTHER" id="PTHR42966">
    <property type="entry name" value="N-ACETYLNEURAMINATE SYNTHASE"/>
    <property type="match status" value="1"/>
</dbReference>
<feature type="domain" description="AFP-like" evidence="1">
    <location>
        <begin position="300"/>
        <end position="356"/>
    </location>
</feature>
<dbReference type="SMART" id="SM00858">
    <property type="entry name" value="SAF"/>
    <property type="match status" value="1"/>
</dbReference>
<reference evidence="2 3" key="1">
    <citation type="submission" date="2020-02" db="EMBL/GenBank/DDBJ databases">
        <title>Newly sequenced genome of strain CSTR1 showed variability in Candidatus Kuenenia stuttgartiensis genomes.</title>
        <authorList>
            <person name="Ding C."/>
            <person name="Adrian L."/>
        </authorList>
    </citation>
    <scope>NUCLEOTIDE SEQUENCE [LARGE SCALE GENOMIC DNA]</scope>
    <source>
        <strain evidence="2 3">CSTR1</strain>
    </source>
</reference>
<name>A0A6G7GK71_KUEST</name>
<dbReference type="EMBL" id="CP049055">
    <property type="protein sequence ID" value="QII09607.1"/>
    <property type="molecule type" value="Genomic_DNA"/>
</dbReference>
<dbReference type="InterPro" id="IPR013974">
    <property type="entry name" value="SAF"/>
</dbReference>
<proteinExistence type="predicted"/>
<dbReference type="GO" id="GO:0047444">
    <property type="term" value="F:N-acylneuraminate-9-phosphate synthase activity"/>
    <property type="evidence" value="ECO:0007669"/>
    <property type="project" value="TreeGrafter"/>
</dbReference>
<protein>
    <submittedName>
        <fullName evidence="2">N-acetylneuraminate synthase</fullName>
    </submittedName>
</protein>
<sequence>MSAEIAGKIIGDGQPAYIVLEAGPTHTGLESAKKLVDISADTGVDAIKFQMLDVERLMGEKDVIFSYKVLSDKAKNITDTVEEPLYDILKRRVLTKDEWKALKLHCDKKKITFISTAVFPEEVDFLVDELETPSIKIASGDINHLPIIRHVARKGVNIQMDTGSSDLWEIERAIGAIESEGNKNILIHLCPTGYPARLESIHLRMITTLKTMFSEYAVAFSDHTPGWEMDIAAVALGANLVEKTITTDRTIRSCEHMFSLEPHEVRRFVSSIRELEIALGTFRRTIPDEAKKGRLKVRRSIFLTKEMDAGNVLRIENIDFRRPGYGIGPDEINYVIGKRLKRKVGKDEMLRWEDIC</sequence>
<organism evidence="2 3">
    <name type="scientific">Kuenenia stuttgartiensis</name>
    <dbReference type="NCBI Taxonomy" id="174633"/>
    <lineage>
        <taxon>Bacteria</taxon>
        <taxon>Pseudomonadati</taxon>
        <taxon>Planctomycetota</taxon>
        <taxon>Candidatus Brocadiia</taxon>
        <taxon>Candidatus Brocadiales</taxon>
        <taxon>Candidatus Brocadiaceae</taxon>
        <taxon>Candidatus Kuenenia</taxon>
    </lineage>
</organism>
<dbReference type="GO" id="GO:0016051">
    <property type="term" value="P:carbohydrate biosynthetic process"/>
    <property type="evidence" value="ECO:0007669"/>
    <property type="project" value="InterPro"/>
</dbReference>
<dbReference type="RefSeq" id="WP_164994350.1">
    <property type="nucleotide sequence ID" value="NZ_CP049055.1"/>
</dbReference>
<dbReference type="InterPro" id="IPR057736">
    <property type="entry name" value="SAF_PseI/NeuA/NeuB"/>
</dbReference>
<dbReference type="SUPFAM" id="SSF51569">
    <property type="entry name" value="Aldolase"/>
    <property type="match status" value="1"/>
</dbReference>
<dbReference type="AlphaFoldDB" id="A0A6G7GK71"/>
<dbReference type="PROSITE" id="PS50844">
    <property type="entry name" value="AFP_LIKE"/>
    <property type="match status" value="1"/>
</dbReference>
<gene>
    <name evidence="2" type="ORF">KsCSTR_02280</name>
</gene>